<keyword evidence="1" id="KW-1133">Transmembrane helix</keyword>
<dbReference type="Gramene" id="ESR60314">
    <property type="protein sequence ID" value="ESR60314"/>
    <property type="gene ID" value="CICLE_v10017262mg"/>
</dbReference>
<dbReference type="Proteomes" id="UP000030687">
    <property type="component" value="Unassembled WGS sequence"/>
</dbReference>
<name>V4W2Z4_CITCL</name>
<sequence>MKEQEKVSPKAKKIVKWEKQVSMRISEHYRVAISIMVLLYLFCYIKKDGYRIGTLRLLCELPLCSFAYPSLHAFIISSFYFSSFNISLVHHSSRERVLSEWLFWMFL</sequence>
<protein>
    <submittedName>
        <fullName evidence="2">Uncharacterized protein</fullName>
    </submittedName>
</protein>
<evidence type="ECO:0000313" key="2">
    <source>
        <dbReference type="EMBL" id="ESR60314.1"/>
    </source>
</evidence>
<dbReference type="KEGG" id="cic:CICLE_v10017262mg"/>
<dbReference type="AlphaFoldDB" id="V4W2Z4"/>
<keyword evidence="1" id="KW-0472">Membrane</keyword>
<dbReference type="InParanoid" id="V4W2Z4"/>
<keyword evidence="1" id="KW-0812">Transmembrane</keyword>
<feature type="transmembrane region" description="Helical" evidence="1">
    <location>
        <begin position="28"/>
        <end position="45"/>
    </location>
</feature>
<evidence type="ECO:0000256" key="1">
    <source>
        <dbReference type="SAM" id="Phobius"/>
    </source>
</evidence>
<dbReference type="EMBL" id="KI536312">
    <property type="protein sequence ID" value="ESR60314.1"/>
    <property type="molecule type" value="Genomic_DNA"/>
</dbReference>
<gene>
    <name evidence="2" type="ORF">CICLE_v10017262mg</name>
</gene>
<feature type="transmembrane region" description="Helical" evidence="1">
    <location>
        <begin position="57"/>
        <end position="81"/>
    </location>
</feature>
<reference evidence="2 3" key="1">
    <citation type="submission" date="2013-10" db="EMBL/GenBank/DDBJ databases">
        <authorList>
            <consortium name="International Citrus Genome Consortium"/>
            <person name="Jenkins J."/>
            <person name="Schmutz J."/>
            <person name="Prochnik S."/>
            <person name="Rokhsar D."/>
            <person name="Gmitter F."/>
            <person name="Ollitrault P."/>
            <person name="Machado M."/>
            <person name="Talon M."/>
            <person name="Wincker P."/>
            <person name="Jaillon O."/>
            <person name="Morgante M."/>
        </authorList>
    </citation>
    <scope>NUCLEOTIDE SEQUENCE</scope>
    <source>
        <strain evidence="3">cv. Clemenules</strain>
    </source>
</reference>
<organism evidence="2 3">
    <name type="scientific">Citrus clementina</name>
    <name type="common">Clementine</name>
    <name type="synonym">Citrus deliciosa x Citrus sinensis</name>
    <dbReference type="NCBI Taxonomy" id="85681"/>
    <lineage>
        <taxon>Eukaryota</taxon>
        <taxon>Viridiplantae</taxon>
        <taxon>Streptophyta</taxon>
        <taxon>Embryophyta</taxon>
        <taxon>Tracheophyta</taxon>
        <taxon>Spermatophyta</taxon>
        <taxon>Magnoliopsida</taxon>
        <taxon>eudicotyledons</taxon>
        <taxon>Gunneridae</taxon>
        <taxon>Pentapetalae</taxon>
        <taxon>rosids</taxon>
        <taxon>malvids</taxon>
        <taxon>Sapindales</taxon>
        <taxon>Rutaceae</taxon>
        <taxon>Aurantioideae</taxon>
        <taxon>Citrus</taxon>
    </lineage>
</organism>
<accession>V4W2Z4</accession>
<keyword evidence="3" id="KW-1185">Reference proteome</keyword>
<evidence type="ECO:0000313" key="3">
    <source>
        <dbReference type="Proteomes" id="UP000030687"/>
    </source>
</evidence>
<proteinExistence type="predicted"/>